<evidence type="ECO:0000313" key="3">
    <source>
        <dbReference type="EMBL" id="ASN22691.1"/>
    </source>
</evidence>
<evidence type="ECO:0000256" key="1">
    <source>
        <dbReference type="SAM" id="MobiDB-lite"/>
    </source>
</evidence>
<keyword evidence="2" id="KW-0472">Membrane</keyword>
<feature type="transmembrane region" description="Helical" evidence="2">
    <location>
        <begin position="62"/>
        <end position="80"/>
    </location>
</feature>
<keyword evidence="4" id="KW-1185">Reference proteome</keyword>
<dbReference type="RefSeq" id="WP_043432635.1">
    <property type="nucleotide sequence ID" value="NZ_CP021080.1"/>
</dbReference>
<feature type="transmembrane region" description="Helical" evidence="2">
    <location>
        <begin position="38"/>
        <end position="56"/>
    </location>
</feature>
<dbReference type="AlphaFoldDB" id="A0A221NRV2"/>
<organism evidence="3 4">
    <name type="scientific">Streptomyces pluripotens</name>
    <dbReference type="NCBI Taxonomy" id="1355015"/>
    <lineage>
        <taxon>Bacteria</taxon>
        <taxon>Bacillati</taxon>
        <taxon>Actinomycetota</taxon>
        <taxon>Actinomycetes</taxon>
        <taxon>Kitasatosporales</taxon>
        <taxon>Streptomycetaceae</taxon>
        <taxon>Streptomyces</taxon>
    </lineage>
</organism>
<evidence type="ECO:0000256" key="2">
    <source>
        <dbReference type="SAM" id="Phobius"/>
    </source>
</evidence>
<proteinExistence type="predicted"/>
<name>A0A221NRV2_9ACTN</name>
<sequence>MSDLALPRPADPPAPACTCAPGAAEPPGSAGRFGPTHALILLIVFLGLGCGLFLAGTELQTVFTLLGGLGAIGAATLAAAGGGRRLITILAEAAVRSGAGK</sequence>
<evidence type="ECO:0000313" key="4">
    <source>
        <dbReference type="Proteomes" id="UP000031501"/>
    </source>
</evidence>
<reference evidence="3 4" key="1">
    <citation type="submission" date="2017-07" db="EMBL/GenBank/DDBJ databases">
        <title>Genome sequence of Streptomyces pluripotens MUSC 137T.</title>
        <authorList>
            <person name="Ser H.-L."/>
            <person name="Lee L.-H."/>
        </authorList>
    </citation>
    <scope>NUCLEOTIDE SEQUENCE [LARGE SCALE GENOMIC DNA]</scope>
    <source>
        <strain evidence="3 4">MUSC 137</strain>
    </source>
</reference>
<feature type="compositionally biased region" description="Low complexity" evidence="1">
    <location>
        <begin position="16"/>
        <end position="28"/>
    </location>
</feature>
<gene>
    <name evidence="3" type="ORF">LK07_00030</name>
</gene>
<keyword evidence="2" id="KW-1133">Transmembrane helix</keyword>
<dbReference type="EMBL" id="CP022433">
    <property type="protein sequence ID" value="ASN22691.1"/>
    <property type="molecule type" value="Genomic_DNA"/>
</dbReference>
<feature type="region of interest" description="Disordered" evidence="1">
    <location>
        <begin position="1"/>
        <end position="28"/>
    </location>
</feature>
<dbReference type="Proteomes" id="UP000031501">
    <property type="component" value="Chromosome"/>
</dbReference>
<keyword evidence="2" id="KW-0812">Transmembrane</keyword>
<accession>A0A221NRV2</accession>
<protein>
    <submittedName>
        <fullName evidence="3">Uncharacterized protein</fullName>
    </submittedName>
</protein>
<dbReference type="KEGG" id="splu:LK06_032245"/>